<feature type="domain" description="Phosphatase tensin-type" evidence="9">
    <location>
        <begin position="267"/>
        <end position="443"/>
    </location>
</feature>
<gene>
    <name evidence="11" type="ORF">Pcinc_008069</name>
</gene>
<evidence type="ECO:0000256" key="6">
    <source>
        <dbReference type="SAM" id="MobiDB-lite"/>
    </source>
</evidence>
<dbReference type="EMBL" id="JAWQEG010000604">
    <property type="protein sequence ID" value="KAK3887844.1"/>
    <property type="molecule type" value="Genomic_DNA"/>
</dbReference>
<feature type="transmembrane region" description="Helical" evidence="7">
    <location>
        <begin position="138"/>
        <end position="156"/>
    </location>
</feature>
<feature type="transmembrane region" description="Helical" evidence="7">
    <location>
        <begin position="202"/>
        <end position="220"/>
    </location>
</feature>
<evidence type="ECO:0000259" key="9">
    <source>
        <dbReference type="PROSITE" id="PS51181"/>
    </source>
</evidence>
<comment type="subcellular location">
    <subcellularLocation>
        <location evidence="1">Membrane</location>
        <topology evidence="1">Multi-pass membrane protein</topology>
    </subcellularLocation>
</comment>
<dbReference type="SUPFAM" id="SSF49562">
    <property type="entry name" value="C2 domain (Calcium/lipid-binding domain, CaLB)"/>
    <property type="match status" value="1"/>
</dbReference>
<dbReference type="Gene3D" id="3.90.190.10">
    <property type="entry name" value="Protein tyrosine phosphatase superfamily"/>
    <property type="match status" value="1"/>
</dbReference>
<dbReference type="PROSITE" id="PS51181">
    <property type="entry name" value="PPASE_TENSIN"/>
    <property type="match status" value="1"/>
</dbReference>
<sequence length="593" mass="68612">MAMSNSFRIHYARLDNEMTMATSEQDQERALDPSQLNFQHNGLSSSKDSSPHDEIQITEINGTDDENETRGAGTDSDNGEEEDEEKKVWQRTTKFLEYDPEQHELEVEMGFLDPSNPPVPGFNLYYLQWRTRRFVEHFVVRLLTALLIIVDMILLIVDLFNNPTSDDPLEYCSLAFSTYFMVEVTLRIFGLGPKSFFRAWHNALDCFLVVFTFVLSVVTVCVENMSSNPAGLIVALRMVRLVRITRILWERQNLQTGARQFVSQNKRRYQQNGFDLDLTYVTPRVIAMSFPSTGRMSMYRNDVKEVARFMDAQHPGHYRLYNLCSERHYDVTLFHNRVERYMIDDHNVPPLADMLKFSASVHEWMNKDDKNIIAVHCKGGKGRTGTMICVFLIDLGKFRDAEHCLGYFGDRRTDKNVASKFQGVETPSQSRYVGYYERVVQAENVLPPETPMIVCKITLHGMHSVGESDGSEFHFTLQSRCHTIPFQAHLGHQKNCRVTVDKMNGLVHIQLLNSPVIRGDTRIMFFTDSRKIPRGYEKSPFFFWFHTGFITGGRLKLNRHELDNPHKSKAWHVFQEDFAVTVELEDDPMTKAY</sequence>
<keyword evidence="4 7" id="KW-1133">Transmembrane helix</keyword>
<dbReference type="InterPro" id="IPR045102">
    <property type="entry name" value="PTP_VSP_TPTE"/>
</dbReference>
<dbReference type="InterPro" id="IPR051281">
    <property type="entry name" value="Dual-spec_lipid-protein_phosph"/>
</dbReference>
<dbReference type="Pfam" id="PF22784">
    <property type="entry name" value="PTP-SAK"/>
    <property type="match status" value="1"/>
</dbReference>
<dbReference type="GO" id="GO:0016020">
    <property type="term" value="C:membrane"/>
    <property type="evidence" value="ECO:0007669"/>
    <property type="project" value="UniProtKB-SubCell"/>
</dbReference>
<dbReference type="GO" id="GO:0005216">
    <property type="term" value="F:monoatomic ion channel activity"/>
    <property type="evidence" value="ECO:0007669"/>
    <property type="project" value="InterPro"/>
</dbReference>
<dbReference type="PANTHER" id="PTHR12305:SF60">
    <property type="entry name" value="PHOSPHATIDYLINOSITOL 3,4,5-TRISPHOSPHATE 3-PHOSPHATASE TPTE2-RELATED"/>
    <property type="match status" value="1"/>
</dbReference>
<evidence type="ECO:0000256" key="4">
    <source>
        <dbReference type="ARBA" id="ARBA00022989"/>
    </source>
</evidence>
<dbReference type="InterPro" id="IPR005821">
    <property type="entry name" value="Ion_trans_dom"/>
</dbReference>
<dbReference type="InterPro" id="IPR016130">
    <property type="entry name" value="Tyr_Pase_AS"/>
</dbReference>
<accession>A0AAE1KWU5</accession>
<evidence type="ECO:0008006" key="13">
    <source>
        <dbReference type="Google" id="ProtNLM"/>
    </source>
</evidence>
<evidence type="ECO:0000259" key="10">
    <source>
        <dbReference type="PROSITE" id="PS51182"/>
    </source>
</evidence>
<evidence type="ECO:0000259" key="8">
    <source>
        <dbReference type="PROSITE" id="PS50056"/>
    </source>
</evidence>
<dbReference type="CDD" id="cd14510">
    <property type="entry name" value="PTP_VSP_TPTE"/>
    <property type="match status" value="1"/>
</dbReference>
<evidence type="ECO:0000256" key="3">
    <source>
        <dbReference type="ARBA" id="ARBA00022801"/>
    </source>
</evidence>
<organism evidence="11 12">
    <name type="scientific">Petrolisthes cinctipes</name>
    <name type="common">Flat porcelain crab</name>
    <dbReference type="NCBI Taxonomy" id="88211"/>
    <lineage>
        <taxon>Eukaryota</taxon>
        <taxon>Metazoa</taxon>
        <taxon>Ecdysozoa</taxon>
        <taxon>Arthropoda</taxon>
        <taxon>Crustacea</taxon>
        <taxon>Multicrustacea</taxon>
        <taxon>Malacostraca</taxon>
        <taxon>Eumalacostraca</taxon>
        <taxon>Eucarida</taxon>
        <taxon>Decapoda</taxon>
        <taxon>Pleocyemata</taxon>
        <taxon>Anomura</taxon>
        <taxon>Galatheoidea</taxon>
        <taxon>Porcellanidae</taxon>
        <taxon>Petrolisthes</taxon>
    </lineage>
</organism>
<dbReference type="SUPFAM" id="SSF52799">
    <property type="entry name" value="(Phosphotyrosine protein) phosphatases II"/>
    <property type="match status" value="1"/>
</dbReference>
<evidence type="ECO:0000256" key="5">
    <source>
        <dbReference type="ARBA" id="ARBA00023136"/>
    </source>
</evidence>
<dbReference type="Pfam" id="PF10409">
    <property type="entry name" value="PTEN_C2"/>
    <property type="match status" value="1"/>
</dbReference>
<keyword evidence="5 7" id="KW-0472">Membrane</keyword>
<evidence type="ECO:0000313" key="12">
    <source>
        <dbReference type="Proteomes" id="UP001286313"/>
    </source>
</evidence>
<dbReference type="InterPro" id="IPR000387">
    <property type="entry name" value="Tyr_Pase_dom"/>
</dbReference>
<reference evidence="11" key="1">
    <citation type="submission" date="2023-10" db="EMBL/GenBank/DDBJ databases">
        <title>Genome assemblies of two species of porcelain crab, Petrolisthes cinctipes and Petrolisthes manimaculis (Anomura: Porcellanidae).</title>
        <authorList>
            <person name="Angst P."/>
        </authorList>
    </citation>
    <scope>NUCLEOTIDE SEQUENCE</scope>
    <source>
        <strain evidence="11">PB745_01</strain>
        <tissue evidence="11">Gill</tissue>
    </source>
</reference>
<proteinExistence type="predicted"/>
<dbReference type="AlphaFoldDB" id="A0AAE1KWU5"/>
<dbReference type="GO" id="GO:0005829">
    <property type="term" value="C:cytosol"/>
    <property type="evidence" value="ECO:0007669"/>
    <property type="project" value="TreeGrafter"/>
</dbReference>
<protein>
    <recommendedName>
        <fullName evidence="13">Phosphatidylinositol-3,4,5-trisphosphate 3-phosphatase</fullName>
    </recommendedName>
</protein>
<dbReference type="SMART" id="SM01326">
    <property type="entry name" value="PTEN_C2"/>
    <property type="match status" value="1"/>
</dbReference>
<feature type="domain" description="C2 tensin-type" evidence="10">
    <location>
        <begin position="449"/>
        <end position="587"/>
    </location>
</feature>
<keyword evidence="12" id="KW-1185">Reference proteome</keyword>
<dbReference type="SUPFAM" id="SSF81324">
    <property type="entry name" value="Voltage-gated potassium channels"/>
    <property type="match status" value="1"/>
</dbReference>
<dbReference type="InterPro" id="IPR027359">
    <property type="entry name" value="Volt_channel_dom_sf"/>
</dbReference>
<dbReference type="InterPro" id="IPR029023">
    <property type="entry name" value="Tensin_phosphatase"/>
</dbReference>
<evidence type="ECO:0000313" key="11">
    <source>
        <dbReference type="EMBL" id="KAK3887844.1"/>
    </source>
</evidence>
<name>A0AAE1KWU5_PETCI</name>
<evidence type="ECO:0000256" key="1">
    <source>
        <dbReference type="ARBA" id="ARBA00004141"/>
    </source>
</evidence>
<dbReference type="InterPro" id="IPR057023">
    <property type="entry name" value="PTP-SAK"/>
</dbReference>
<dbReference type="Proteomes" id="UP001286313">
    <property type="component" value="Unassembled WGS sequence"/>
</dbReference>
<dbReference type="PROSITE" id="PS50056">
    <property type="entry name" value="TYR_PHOSPHATASE_2"/>
    <property type="match status" value="1"/>
</dbReference>
<keyword evidence="3" id="KW-0378">Hydrolase</keyword>
<evidence type="ECO:0000256" key="2">
    <source>
        <dbReference type="ARBA" id="ARBA00022692"/>
    </source>
</evidence>
<dbReference type="GO" id="GO:0016314">
    <property type="term" value="F:phosphatidylinositol-3,4,5-trisphosphate 3-phosphatase activity"/>
    <property type="evidence" value="ECO:0007669"/>
    <property type="project" value="TreeGrafter"/>
</dbReference>
<dbReference type="InterPro" id="IPR035892">
    <property type="entry name" value="C2_domain_sf"/>
</dbReference>
<dbReference type="PROSITE" id="PS00383">
    <property type="entry name" value="TYR_PHOSPHATASE_1"/>
    <property type="match status" value="1"/>
</dbReference>
<feature type="compositionally biased region" description="Polar residues" evidence="6">
    <location>
        <begin position="34"/>
        <end position="48"/>
    </location>
</feature>
<feature type="domain" description="Tyrosine specific protein phosphatases" evidence="8">
    <location>
        <begin position="352"/>
        <end position="412"/>
    </location>
</feature>
<dbReference type="InterPro" id="IPR014020">
    <property type="entry name" value="Tensin_C2-dom"/>
</dbReference>
<dbReference type="FunFam" id="2.60.40.1110:FF:000004">
    <property type="entry name" value="Voltage-sensor containing phosphatase"/>
    <property type="match status" value="1"/>
</dbReference>
<feature type="region of interest" description="Disordered" evidence="6">
    <location>
        <begin position="22"/>
        <end position="88"/>
    </location>
</feature>
<feature type="transmembrane region" description="Helical" evidence="7">
    <location>
        <begin position="168"/>
        <end position="190"/>
    </location>
</feature>
<dbReference type="Gene3D" id="1.20.120.350">
    <property type="entry name" value="Voltage-gated potassium channels. Chain C"/>
    <property type="match status" value="1"/>
</dbReference>
<dbReference type="PROSITE" id="PS51182">
    <property type="entry name" value="C2_TENSIN"/>
    <property type="match status" value="1"/>
</dbReference>
<dbReference type="Pfam" id="PF00520">
    <property type="entry name" value="Ion_trans"/>
    <property type="match status" value="1"/>
</dbReference>
<dbReference type="InterPro" id="IPR029021">
    <property type="entry name" value="Prot-tyrosine_phosphatase-like"/>
</dbReference>
<comment type="caution">
    <text evidence="11">The sequence shown here is derived from an EMBL/GenBank/DDBJ whole genome shotgun (WGS) entry which is preliminary data.</text>
</comment>
<dbReference type="Gene3D" id="2.60.40.1110">
    <property type="match status" value="1"/>
</dbReference>
<keyword evidence="2 7" id="KW-0812">Transmembrane</keyword>
<dbReference type="PANTHER" id="PTHR12305">
    <property type="entry name" value="PHOSPHATASE WITH HOMOLOGY TO TENSIN"/>
    <property type="match status" value="1"/>
</dbReference>
<evidence type="ECO:0000256" key="7">
    <source>
        <dbReference type="SAM" id="Phobius"/>
    </source>
</evidence>